<proteinExistence type="predicted"/>
<dbReference type="Proteomes" id="UP000596660">
    <property type="component" value="Unplaced"/>
</dbReference>
<evidence type="ECO:0000256" key="1">
    <source>
        <dbReference type="SAM" id="MobiDB-lite"/>
    </source>
</evidence>
<dbReference type="Gramene" id="AUR62027978-RA">
    <property type="protein sequence ID" value="AUR62027978-RA:cds"/>
    <property type="gene ID" value="AUR62027978"/>
</dbReference>
<evidence type="ECO:0000313" key="3">
    <source>
        <dbReference type="EnsemblPlants" id="AUR62027978-RA:cds"/>
    </source>
</evidence>
<dbReference type="InterPro" id="IPR029480">
    <property type="entry name" value="Transpos_assoc"/>
</dbReference>
<dbReference type="AlphaFoldDB" id="A0A803MET5"/>
<dbReference type="Pfam" id="PF13963">
    <property type="entry name" value="Transpos_assoc"/>
    <property type="match status" value="1"/>
</dbReference>
<sequence>MDTSNILIRKRLEWMGCDDRTHTLYINGVTEFLDFAFTDQSSSIDDEEEETKVPCPCNRCNNSRHKTREEIYDDLLLNGMVKGYVRWIYNGEFNPQEKRRRIEIGDDKGQDEIFDMIYEAHGPMSSNDILDELNNQPKEGEPDDNEHVKEEETDAYKGLSIFASYGVPLGKAKSKSLTTEELIQAREYVLKNCDETESYLNEYAEAGSDKNLVEWFQDRVTTLPESEDQVVKDLKTLALGSFRGVQCFGGYLANGFRFHTKDIEKKRKNQNSGVMVKGIAE</sequence>
<feature type="compositionally biased region" description="Polar residues" evidence="1">
    <location>
        <begin position="125"/>
        <end position="137"/>
    </location>
</feature>
<dbReference type="PANTHER" id="PTHR48258">
    <property type="entry name" value="DUF4218 DOMAIN-CONTAINING PROTEIN-RELATED"/>
    <property type="match status" value="1"/>
</dbReference>
<keyword evidence="4" id="KW-1185">Reference proteome</keyword>
<reference evidence="3" key="1">
    <citation type="journal article" date="2017" name="Nature">
        <title>The genome of Chenopodium quinoa.</title>
        <authorList>
            <person name="Jarvis D.E."/>
            <person name="Ho Y.S."/>
            <person name="Lightfoot D.J."/>
            <person name="Schmoeckel S.M."/>
            <person name="Li B."/>
            <person name="Borm T.J.A."/>
            <person name="Ohyanagi H."/>
            <person name="Mineta K."/>
            <person name="Michell C.T."/>
            <person name="Saber N."/>
            <person name="Kharbatia N.M."/>
            <person name="Rupper R.R."/>
            <person name="Sharp A.R."/>
            <person name="Dally N."/>
            <person name="Boughton B.A."/>
            <person name="Woo Y.H."/>
            <person name="Gao G."/>
            <person name="Schijlen E.G.W.M."/>
            <person name="Guo X."/>
            <person name="Momin A.A."/>
            <person name="Negrao S."/>
            <person name="Al-Babili S."/>
            <person name="Gehring C."/>
            <person name="Roessner U."/>
            <person name="Jung C."/>
            <person name="Murphy K."/>
            <person name="Arold S.T."/>
            <person name="Gojobori T."/>
            <person name="van der Linden C.G."/>
            <person name="van Loo E.N."/>
            <person name="Jellen E.N."/>
            <person name="Maughan P.J."/>
            <person name="Tester M."/>
        </authorList>
    </citation>
    <scope>NUCLEOTIDE SEQUENCE [LARGE SCALE GENOMIC DNA]</scope>
    <source>
        <strain evidence="3">cv. PI 614886</strain>
    </source>
</reference>
<reference evidence="3" key="2">
    <citation type="submission" date="2021-03" db="UniProtKB">
        <authorList>
            <consortium name="EnsemblPlants"/>
        </authorList>
    </citation>
    <scope>IDENTIFICATION</scope>
</reference>
<name>A0A803MET5_CHEQI</name>
<dbReference type="PANTHER" id="PTHR48258:SF3">
    <property type="entry name" value="FK506-BINDING PROTEIN 4-LIKE ISOFORM X1"/>
    <property type="match status" value="1"/>
</dbReference>
<evidence type="ECO:0000259" key="2">
    <source>
        <dbReference type="Pfam" id="PF13963"/>
    </source>
</evidence>
<evidence type="ECO:0000313" key="4">
    <source>
        <dbReference type="Proteomes" id="UP000596660"/>
    </source>
</evidence>
<dbReference type="EnsemblPlants" id="AUR62027978-RA">
    <property type="protein sequence ID" value="AUR62027978-RA:cds"/>
    <property type="gene ID" value="AUR62027978"/>
</dbReference>
<feature type="domain" description="Transposase-associated" evidence="2">
    <location>
        <begin position="13"/>
        <end position="92"/>
    </location>
</feature>
<feature type="region of interest" description="Disordered" evidence="1">
    <location>
        <begin position="125"/>
        <end position="150"/>
    </location>
</feature>
<accession>A0A803MET5</accession>
<protein>
    <recommendedName>
        <fullName evidence="2">Transposase-associated domain-containing protein</fullName>
    </recommendedName>
</protein>
<organism evidence="3 4">
    <name type="scientific">Chenopodium quinoa</name>
    <name type="common">Quinoa</name>
    <dbReference type="NCBI Taxonomy" id="63459"/>
    <lineage>
        <taxon>Eukaryota</taxon>
        <taxon>Viridiplantae</taxon>
        <taxon>Streptophyta</taxon>
        <taxon>Embryophyta</taxon>
        <taxon>Tracheophyta</taxon>
        <taxon>Spermatophyta</taxon>
        <taxon>Magnoliopsida</taxon>
        <taxon>eudicotyledons</taxon>
        <taxon>Gunneridae</taxon>
        <taxon>Pentapetalae</taxon>
        <taxon>Caryophyllales</taxon>
        <taxon>Chenopodiaceae</taxon>
        <taxon>Chenopodioideae</taxon>
        <taxon>Atripliceae</taxon>
        <taxon>Chenopodium</taxon>
    </lineage>
</organism>